<evidence type="ECO:0000313" key="1">
    <source>
        <dbReference type="EMBL" id="KAH7929854.1"/>
    </source>
</evidence>
<accession>A0ACB8BWU6</accession>
<evidence type="ECO:0000313" key="2">
    <source>
        <dbReference type="Proteomes" id="UP000790709"/>
    </source>
</evidence>
<proteinExistence type="predicted"/>
<reference evidence="1" key="1">
    <citation type="journal article" date="2021" name="New Phytol.">
        <title>Evolutionary innovations through gain and loss of genes in the ectomycorrhizal Boletales.</title>
        <authorList>
            <person name="Wu G."/>
            <person name="Miyauchi S."/>
            <person name="Morin E."/>
            <person name="Kuo A."/>
            <person name="Drula E."/>
            <person name="Varga T."/>
            <person name="Kohler A."/>
            <person name="Feng B."/>
            <person name="Cao Y."/>
            <person name="Lipzen A."/>
            <person name="Daum C."/>
            <person name="Hundley H."/>
            <person name="Pangilinan J."/>
            <person name="Johnson J."/>
            <person name="Barry K."/>
            <person name="LaButti K."/>
            <person name="Ng V."/>
            <person name="Ahrendt S."/>
            <person name="Min B."/>
            <person name="Choi I.G."/>
            <person name="Park H."/>
            <person name="Plett J.M."/>
            <person name="Magnuson J."/>
            <person name="Spatafora J.W."/>
            <person name="Nagy L.G."/>
            <person name="Henrissat B."/>
            <person name="Grigoriev I.V."/>
            <person name="Yang Z.L."/>
            <person name="Xu J."/>
            <person name="Martin F.M."/>
        </authorList>
    </citation>
    <scope>NUCLEOTIDE SEQUENCE</scope>
    <source>
        <strain evidence="1">KUC20120723A-06</strain>
    </source>
</reference>
<sequence length="843" mass="93077">MSSSKEYVDRGVQASTPPPNTRLPDSDLALVLIASGTVPRRASHATLSFNSPSCSPSRSPLSRRESGAYSHSFPLDSPTSPVRATLISRRVPKRKALPYSRPSEANRDEKRVVSMPENVPEYARVPVGTRVVSMPEDLRPAFEPSLESVYSPSTGDSFGSYLEKRNRIHVHPPADVPHTPSPPSSPESVLIIDGDAQLPDAFLRRKYSPELDDYDEGWIAWASSPPRPIPALHGPLSLPYARCPSGAEGTIIDESDNVSRIIWGLGPGELPSGHSRIGTCASSYEACPRVSAHVPISQAPPRLQRKSLHSSSSHNPQVQPHIPTGKQATITETELQEPSFQDQIERKVAVSRLDRSSFPSASTIREDLSKDTDTWRPVYTVRDHPRREHIHQEAQYSRVDEGLLLDWQEMTLDERQLEHTMAQYSESRKSAVPGFPPVTQVQVPQAYPRIFVERRPNEYVASVNTPRQSAMAIAQQYRTHLQQQLRQKQQQLVGLPTPPNSSSPQWSSNFSPYQGSSLSPDMDLPYHSRPSPNISYAPHKQRSDPSHQLRRFVYERMGNLATGVAPQTNTYRSNGPSDSVDKTLKSLSSLSPQSEVSNKLAHYLRHLNALTSQSSFTSPVHPGPPPNTPLPPVPFVTNPISRGSTSHAYGGAVTATPPSPQSPEARTRSVSYQQPQSVPLVRPMQRRLSSVPEEDLSVFIDSSPNSQLARDRRRGLLSRGADALDGHSPAQRPDQQRQFLQVPSASYQSRTPSPEFSIPNREYDPRTYALYHGASPARVRLPYVKAQGDYQQDANDRARAGIGHSESVPSASQQSKRKPRGRKIRGPPGNGFGRGQGRALVPA</sequence>
<organism evidence="1 2">
    <name type="scientific">Leucogyrophana mollusca</name>
    <dbReference type="NCBI Taxonomy" id="85980"/>
    <lineage>
        <taxon>Eukaryota</taxon>
        <taxon>Fungi</taxon>
        <taxon>Dikarya</taxon>
        <taxon>Basidiomycota</taxon>
        <taxon>Agaricomycotina</taxon>
        <taxon>Agaricomycetes</taxon>
        <taxon>Agaricomycetidae</taxon>
        <taxon>Boletales</taxon>
        <taxon>Boletales incertae sedis</taxon>
        <taxon>Leucogyrophana</taxon>
    </lineage>
</organism>
<keyword evidence="2" id="KW-1185">Reference proteome</keyword>
<dbReference type="Proteomes" id="UP000790709">
    <property type="component" value="Unassembled WGS sequence"/>
</dbReference>
<gene>
    <name evidence="1" type="ORF">BV22DRAFT_1109620</name>
</gene>
<name>A0ACB8BWU6_9AGAM</name>
<comment type="caution">
    <text evidence="1">The sequence shown here is derived from an EMBL/GenBank/DDBJ whole genome shotgun (WGS) entry which is preliminary data.</text>
</comment>
<protein>
    <submittedName>
        <fullName evidence="1">Uncharacterized protein</fullName>
    </submittedName>
</protein>
<dbReference type="EMBL" id="MU266337">
    <property type="protein sequence ID" value="KAH7929854.1"/>
    <property type="molecule type" value="Genomic_DNA"/>
</dbReference>